<dbReference type="Proteomes" id="UP001321786">
    <property type="component" value="Chromosome"/>
</dbReference>
<dbReference type="Pfam" id="PF03960">
    <property type="entry name" value="ArsC"/>
    <property type="match status" value="1"/>
</dbReference>
<evidence type="ECO:0000313" key="3">
    <source>
        <dbReference type="Proteomes" id="UP001321786"/>
    </source>
</evidence>
<evidence type="ECO:0000313" key="2">
    <source>
        <dbReference type="EMBL" id="BEP28544.1"/>
    </source>
</evidence>
<accession>A0AAU9EKN0</accession>
<name>A0AAU9EKN0_9FIRM</name>
<sequence length="42" mass="4923">MSDKEAFDLLATDGKLIKRPFFIFDGKLQIGFKEEVWSKLFL</sequence>
<comment type="similarity">
    <text evidence="1">Belongs to the ArsC family.</text>
</comment>
<evidence type="ECO:0000256" key="1">
    <source>
        <dbReference type="PROSITE-ProRule" id="PRU01282"/>
    </source>
</evidence>
<dbReference type="InterPro" id="IPR036249">
    <property type="entry name" value="Thioredoxin-like_sf"/>
</dbReference>
<organism evidence="2 3">
    <name type="scientific">Helicovermis profundi</name>
    <dbReference type="NCBI Taxonomy" id="3065157"/>
    <lineage>
        <taxon>Bacteria</taxon>
        <taxon>Bacillati</taxon>
        <taxon>Bacillota</taxon>
        <taxon>Clostridia</taxon>
        <taxon>Helicovermis</taxon>
    </lineage>
</organism>
<dbReference type="PROSITE" id="PS51353">
    <property type="entry name" value="ARSC"/>
    <property type="match status" value="1"/>
</dbReference>
<dbReference type="InterPro" id="IPR006660">
    <property type="entry name" value="Arsenate_reductase-like"/>
</dbReference>
<reference evidence="2 3" key="1">
    <citation type="submission" date="2023-08" db="EMBL/GenBank/DDBJ databases">
        <title>Helicovermis profunda gen. nov., sp. nov., a novel mesophilic, fermentative bacterium within the Bacillota from a deep-sea hydrothermal vent chimney.</title>
        <authorList>
            <person name="Miyazaki U."/>
            <person name="Mizutani D."/>
            <person name="Hashimoto Y."/>
            <person name="Tame A."/>
            <person name="Sawayama S."/>
            <person name="Miyazaki J."/>
            <person name="Takai K."/>
            <person name="Nakagawa S."/>
        </authorList>
    </citation>
    <scope>NUCLEOTIDE SEQUENCE [LARGE SCALE GENOMIC DNA]</scope>
    <source>
        <strain evidence="2 3">S502</strain>
    </source>
</reference>
<gene>
    <name evidence="2" type="ORF">HLPR_08750</name>
</gene>
<dbReference type="KEGG" id="hprf:HLPR_08750"/>
<dbReference type="SUPFAM" id="SSF52833">
    <property type="entry name" value="Thioredoxin-like"/>
    <property type="match status" value="1"/>
</dbReference>
<protein>
    <recommendedName>
        <fullName evidence="4">Arsenate reductase</fullName>
    </recommendedName>
</protein>
<proteinExistence type="inferred from homology"/>
<evidence type="ECO:0008006" key="4">
    <source>
        <dbReference type="Google" id="ProtNLM"/>
    </source>
</evidence>
<dbReference type="EMBL" id="AP028654">
    <property type="protein sequence ID" value="BEP28544.1"/>
    <property type="molecule type" value="Genomic_DNA"/>
</dbReference>
<dbReference type="Gene3D" id="3.40.30.10">
    <property type="entry name" value="Glutaredoxin"/>
    <property type="match status" value="1"/>
</dbReference>
<dbReference type="AlphaFoldDB" id="A0AAU9EKN0"/>
<keyword evidence="3" id="KW-1185">Reference proteome</keyword>